<dbReference type="EMBL" id="CP018799">
    <property type="protein sequence ID" value="ATX80575.1"/>
    <property type="molecule type" value="Genomic_DNA"/>
</dbReference>
<organism evidence="1 2">
    <name type="scientific">Mariprofundus aestuarium</name>
    <dbReference type="NCBI Taxonomy" id="1921086"/>
    <lineage>
        <taxon>Bacteria</taxon>
        <taxon>Pseudomonadati</taxon>
        <taxon>Pseudomonadota</taxon>
        <taxon>Candidatius Mariprofundia</taxon>
        <taxon>Mariprofundales</taxon>
        <taxon>Mariprofundaceae</taxon>
        <taxon>Mariprofundus</taxon>
    </lineage>
</organism>
<sequence>MCDEKVNRCECINKTFEQLKGFENLAAAQKATGCGIECEGCLPYLKLMFASGETAFDLEDPRLADYQ</sequence>
<accession>A0A2K8KZV9</accession>
<dbReference type="AlphaFoldDB" id="A0A2K8KZV9"/>
<name>A0A2K8KZV9_MARES</name>
<reference evidence="1 2" key="1">
    <citation type="submission" date="2016-12" db="EMBL/GenBank/DDBJ databases">
        <title>Isolation and genomic insights into novel planktonic Zetaproteobacteria from stratified waters of the Chesapeake Bay.</title>
        <authorList>
            <person name="McAllister S.M."/>
            <person name="Kato S."/>
            <person name="Chan C.S."/>
            <person name="Chiu B.K."/>
            <person name="Field E.K."/>
        </authorList>
    </citation>
    <scope>NUCLEOTIDE SEQUENCE [LARGE SCALE GENOMIC DNA]</scope>
    <source>
        <strain evidence="1 2">CP-5</strain>
    </source>
</reference>
<dbReference type="KEGG" id="maes:Ga0123461_2169"/>
<dbReference type="Proteomes" id="UP000231701">
    <property type="component" value="Chromosome"/>
</dbReference>
<protein>
    <recommendedName>
        <fullName evidence="3">BFD-like [2Fe-2S] binding domain-containing protein</fullName>
    </recommendedName>
</protein>
<evidence type="ECO:0000313" key="2">
    <source>
        <dbReference type="Proteomes" id="UP000231701"/>
    </source>
</evidence>
<keyword evidence="2" id="KW-1185">Reference proteome</keyword>
<gene>
    <name evidence="1" type="ORF">Ga0123461_2169</name>
</gene>
<evidence type="ECO:0000313" key="1">
    <source>
        <dbReference type="EMBL" id="ATX80575.1"/>
    </source>
</evidence>
<proteinExistence type="predicted"/>
<evidence type="ECO:0008006" key="3">
    <source>
        <dbReference type="Google" id="ProtNLM"/>
    </source>
</evidence>
<dbReference type="RefSeq" id="WP_100278325.1">
    <property type="nucleotide sequence ID" value="NZ_CP018799.1"/>
</dbReference>
<dbReference type="OrthoDB" id="1495269at2"/>